<dbReference type="HOGENOM" id="CLU_2440671_0_0_1"/>
<reference evidence="2 3" key="1">
    <citation type="journal article" date="2013" name="PLoS Genet.">
        <title>Plant-symbiotic fungi as chemical engineers: Multi-genome analysis of the Clavicipitaceae reveals dynamics of alkaloid loci.</title>
        <authorList>
            <person name="Schardl C.L."/>
            <person name="Young C.A."/>
            <person name="Hesse U."/>
            <person name="Amyotte S.G."/>
            <person name="Andreeva K."/>
            <person name="Calie P.J."/>
            <person name="Fleetwood D.J."/>
            <person name="Haws D.C."/>
            <person name="Moore N."/>
            <person name="Oeser B."/>
            <person name="Panaccione D.G."/>
            <person name="Schweri K.K."/>
            <person name="Voisey C.R."/>
            <person name="Farman M.L."/>
            <person name="Jaromczyk J.W."/>
            <person name="Roe B.A."/>
            <person name="O'Sullivan D.M."/>
            <person name="Scott B."/>
            <person name="Tudzynski P."/>
            <person name="An Z."/>
            <person name="Arnaoudova E.G."/>
            <person name="Bullock C.T."/>
            <person name="Charlton N.D."/>
            <person name="Chen L."/>
            <person name="Cox M."/>
            <person name="Dinkins R.D."/>
            <person name="Florea S."/>
            <person name="Glenn A.E."/>
            <person name="Gordon A."/>
            <person name="Gueldener U."/>
            <person name="Harris D.R."/>
            <person name="Hollin W."/>
            <person name="Jaromczyk J."/>
            <person name="Johnson R.D."/>
            <person name="Khan A.K."/>
            <person name="Leistner E."/>
            <person name="Leuchtmann A."/>
            <person name="Li C."/>
            <person name="Liu J."/>
            <person name="Liu J."/>
            <person name="Liu M."/>
            <person name="Mace W."/>
            <person name="Machado C."/>
            <person name="Nagabhyru P."/>
            <person name="Pan J."/>
            <person name="Schmid J."/>
            <person name="Sugawara K."/>
            <person name="Steiner U."/>
            <person name="Takach J.E."/>
            <person name="Tanaka E."/>
            <person name="Webb J.S."/>
            <person name="Wilson E.V."/>
            <person name="Wiseman J.L."/>
            <person name="Yoshida R."/>
            <person name="Zeng Z."/>
        </authorList>
    </citation>
    <scope>NUCLEOTIDE SEQUENCE [LARGE SCALE GENOMIC DNA]</scope>
    <source>
        <strain evidence="2 3">20.1</strain>
    </source>
</reference>
<proteinExistence type="predicted"/>
<evidence type="ECO:0000313" key="3">
    <source>
        <dbReference type="Proteomes" id="UP000016801"/>
    </source>
</evidence>
<dbReference type="Proteomes" id="UP000016801">
    <property type="component" value="Unassembled WGS sequence"/>
</dbReference>
<comment type="caution">
    <text evidence="2">The sequence shown here is derived from an EMBL/GenBank/DDBJ whole genome shotgun (WGS) entry which is preliminary data.</text>
</comment>
<name>M1W6N3_CLAP2</name>
<keyword evidence="1" id="KW-0732">Signal</keyword>
<gene>
    <name evidence="2" type="ORF">CPUR_08702</name>
</gene>
<dbReference type="VEuPathDB" id="FungiDB:CPUR_08702"/>
<sequence length="90" mass="10114">MSPMIIALLIARHFFSGAYSRRRDYAASAFHPQRGSDLTACRHAVQAVDEDDISQYLSVASPFDYVEGTIFRVAQISNHGLSIRNGERRQ</sequence>
<keyword evidence="3" id="KW-1185">Reference proteome</keyword>
<evidence type="ECO:0000313" key="2">
    <source>
        <dbReference type="EMBL" id="CCE34766.1"/>
    </source>
</evidence>
<organism evidence="2 3">
    <name type="scientific">Claviceps purpurea (strain 20.1)</name>
    <name type="common">Ergot fungus</name>
    <name type="synonym">Sphacelia segetum</name>
    <dbReference type="NCBI Taxonomy" id="1111077"/>
    <lineage>
        <taxon>Eukaryota</taxon>
        <taxon>Fungi</taxon>
        <taxon>Dikarya</taxon>
        <taxon>Ascomycota</taxon>
        <taxon>Pezizomycotina</taxon>
        <taxon>Sordariomycetes</taxon>
        <taxon>Hypocreomycetidae</taxon>
        <taxon>Hypocreales</taxon>
        <taxon>Clavicipitaceae</taxon>
        <taxon>Claviceps</taxon>
    </lineage>
</organism>
<feature type="signal peptide" evidence="1">
    <location>
        <begin position="1"/>
        <end position="20"/>
    </location>
</feature>
<feature type="chain" id="PRO_5004018511" evidence="1">
    <location>
        <begin position="21"/>
        <end position="90"/>
    </location>
</feature>
<dbReference type="EMBL" id="CAGA01000112">
    <property type="protein sequence ID" value="CCE34766.1"/>
    <property type="molecule type" value="Genomic_DNA"/>
</dbReference>
<protein>
    <submittedName>
        <fullName evidence="2">Uncharacterized protein</fullName>
    </submittedName>
</protein>
<evidence type="ECO:0000256" key="1">
    <source>
        <dbReference type="SAM" id="SignalP"/>
    </source>
</evidence>
<accession>M1W6N3</accession>
<dbReference type="AlphaFoldDB" id="M1W6N3"/>